<dbReference type="Proteomes" id="UP000594454">
    <property type="component" value="Chromosome 6"/>
</dbReference>
<dbReference type="FunCoup" id="A0A7R8V571">
    <property type="interactions" value="21"/>
</dbReference>
<feature type="domain" description="Glucose-methanol-choline oxidoreductase N-terminal" evidence="5">
    <location>
        <begin position="116"/>
        <end position="139"/>
    </location>
</feature>
<dbReference type="EMBL" id="LR899014">
    <property type="protein sequence ID" value="CAD7092684.1"/>
    <property type="molecule type" value="Genomic_DNA"/>
</dbReference>
<dbReference type="PANTHER" id="PTHR11552">
    <property type="entry name" value="GLUCOSE-METHANOL-CHOLINE GMC OXIDOREDUCTASE"/>
    <property type="match status" value="1"/>
</dbReference>
<organism evidence="7 8">
    <name type="scientific">Hermetia illucens</name>
    <name type="common">Black soldier fly</name>
    <dbReference type="NCBI Taxonomy" id="343691"/>
    <lineage>
        <taxon>Eukaryota</taxon>
        <taxon>Metazoa</taxon>
        <taxon>Ecdysozoa</taxon>
        <taxon>Arthropoda</taxon>
        <taxon>Hexapoda</taxon>
        <taxon>Insecta</taxon>
        <taxon>Pterygota</taxon>
        <taxon>Neoptera</taxon>
        <taxon>Endopterygota</taxon>
        <taxon>Diptera</taxon>
        <taxon>Brachycera</taxon>
        <taxon>Stratiomyomorpha</taxon>
        <taxon>Stratiomyidae</taxon>
        <taxon>Hermetiinae</taxon>
        <taxon>Hermetia</taxon>
    </lineage>
</organism>
<evidence type="ECO:0000256" key="2">
    <source>
        <dbReference type="PIRSR" id="PIRSR000137-1"/>
    </source>
</evidence>
<evidence type="ECO:0000313" key="7">
    <source>
        <dbReference type="EMBL" id="CAD7092684.1"/>
    </source>
</evidence>
<dbReference type="InterPro" id="IPR012132">
    <property type="entry name" value="GMC_OxRdtase"/>
</dbReference>
<reference evidence="7 8" key="1">
    <citation type="submission" date="2020-11" db="EMBL/GenBank/DDBJ databases">
        <authorList>
            <person name="Wallbank WR R."/>
            <person name="Pardo Diaz C."/>
            <person name="Kozak K."/>
            <person name="Martin S."/>
            <person name="Jiggins C."/>
            <person name="Moest M."/>
            <person name="Warren A I."/>
            <person name="Generalovic N T."/>
            <person name="Byers J.R.P. K."/>
            <person name="Montejo-Kovacevich G."/>
            <person name="Yen C E."/>
        </authorList>
    </citation>
    <scope>NUCLEOTIDE SEQUENCE [LARGE SCALE GENOMIC DNA]</scope>
</reference>
<evidence type="ECO:0000259" key="6">
    <source>
        <dbReference type="PROSITE" id="PS00624"/>
    </source>
</evidence>
<dbReference type="Gene3D" id="3.30.560.10">
    <property type="entry name" value="Glucose Oxidase, domain 3"/>
    <property type="match status" value="1"/>
</dbReference>
<dbReference type="SUPFAM" id="SSF54373">
    <property type="entry name" value="FAD-linked reductases, C-terminal domain"/>
    <property type="match status" value="1"/>
</dbReference>
<dbReference type="PANTHER" id="PTHR11552:SF216">
    <property type="entry name" value="GLUCOSE-METHANOL-CHOLINE OXIDOREDUCTASE N-TERMINAL DOMAIN-CONTAINING PROTEIN"/>
    <property type="match status" value="1"/>
</dbReference>
<evidence type="ECO:0000259" key="5">
    <source>
        <dbReference type="PROSITE" id="PS00623"/>
    </source>
</evidence>
<dbReference type="Pfam" id="PF05199">
    <property type="entry name" value="GMC_oxred_C"/>
    <property type="match status" value="1"/>
</dbReference>
<feature type="binding site" evidence="3">
    <location>
        <begin position="126"/>
        <end position="129"/>
    </location>
    <ligand>
        <name>FAD</name>
        <dbReference type="ChEBI" id="CHEBI:57692"/>
    </ligand>
</feature>
<dbReference type="Pfam" id="PF00732">
    <property type="entry name" value="GMC_oxred_N"/>
    <property type="match status" value="1"/>
</dbReference>
<keyword evidence="8" id="KW-1185">Reference proteome</keyword>
<evidence type="ECO:0000256" key="1">
    <source>
        <dbReference type="ARBA" id="ARBA00010790"/>
    </source>
</evidence>
<dbReference type="OrthoDB" id="269227at2759"/>
<evidence type="ECO:0000256" key="3">
    <source>
        <dbReference type="PIRSR" id="PIRSR000137-2"/>
    </source>
</evidence>
<dbReference type="AlphaFoldDB" id="A0A7R8V571"/>
<comment type="similarity">
    <text evidence="1 4">Belongs to the GMC oxidoreductase family.</text>
</comment>
<evidence type="ECO:0000313" key="8">
    <source>
        <dbReference type="Proteomes" id="UP000594454"/>
    </source>
</evidence>
<dbReference type="GO" id="GO:0016614">
    <property type="term" value="F:oxidoreductase activity, acting on CH-OH group of donors"/>
    <property type="evidence" value="ECO:0007669"/>
    <property type="project" value="InterPro"/>
</dbReference>
<gene>
    <name evidence="7" type="ORF">HERILL_LOCUS15022</name>
</gene>
<dbReference type="PROSITE" id="PS00624">
    <property type="entry name" value="GMC_OXRED_2"/>
    <property type="match status" value="1"/>
</dbReference>
<dbReference type="InParanoid" id="A0A7R8V571"/>
<name>A0A7R8V571_HERIL</name>
<protein>
    <recommendedName>
        <fullName evidence="5 6">Glucose-methanol-choline oxidoreductase N-terminal domain-containing protein</fullName>
    </recommendedName>
</protein>
<feature type="active site" description="Proton donor" evidence="2">
    <location>
        <position position="509"/>
    </location>
</feature>
<dbReference type="GO" id="GO:0050660">
    <property type="term" value="F:flavin adenine dinucleotide binding"/>
    <property type="evidence" value="ECO:0007669"/>
    <property type="project" value="InterPro"/>
</dbReference>
<accession>A0A7R8V571</accession>
<feature type="domain" description="Glucose-methanol-choline oxidoreductase N-terminal" evidence="6">
    <location>
        <begin position="292"/>
        <end position="306"/>
    </location>
</feature>
<feature type="binding site" evidence="3">
    <location>
        <position position="255"/>
    </location>
    <ligand>
        <name>FAD</name>
        <dbReference type="ChEBI" id="CHEBI:57692"/>
    </ligand>
</feature>
<sequence length="575" mass="63542">MAVLLIWGLKTNHANELDAFFNFGVRIPDTNHFDSEYDFIIIGAGSAGSVLAHRLSEVRNFTVLLLEAGTQENFITDVPLTAASNEITRYNWGYKSEPTANACKALKGGVCNWPKGRALGGSSVINFMVYVRGQQSDFNSWAEMGNPGWSYKEVLPYFKKSENMNADDLPNSPFHGYEGPLDVGYSKYTSKLLDSFLKTGLEFGYNITDINSDSQLGFDRTQANIRKGKRCSAAKAFLNPIINRKNIHISQRSWVTKIIIDPETKRALGVEFLKNRKRRLVMAKKEIILSAGAVGSPQILMLSGVGPKENLESLNISVIQDLKVGYNLQDHVSVAGLIFPEAGPYTSPAGADAIALVKVNGTTLPSHVPDIEIVLGAGSMCGDKSGSLRNLVGISDEIFQRLCKGIIGKHAFDLVPVLQHPKSRGRISLRSKNPFHWPIMEPNYLDDPDDLATIVEGIKLAIKIGESKSFRKFKSRFNTNSLPHCQDLDFRSDEYWRCYVRNIASTIQHQCGTCKMGPKTDPDAVVDAELKVYGIEGLRVVDASIMPTITAGHINAVVYMIAEKASDMIKAFWQQ</sequence>
<dbReference type="PROSITE" id="PS00623">
    <property type="entry name" value="GMC_OXRED_1"/>
    <property type="match status" value="1"/>
</dbReference>
<dbReference type="Gene3D" id="3.50.50.60">
    <property type="entry name" value="FAD/NAD(P)-binding domain"/>
    <property type="match status" value="1"/>
</dbReference>
<comment type="cofactor">
    <cofactor evidence="3">
        <name>FAD</name>
        <dbReference type="ChEBI" id="CHEBI:57692"/>
    </cofactor>
</comment>
<keyword evidence="4" id="KW-0285">Flavoprotein</keyword>
<dbReference type="PIRSF" id="PIRSF000137">
    <property type="entry name" value="Alcohol_oxidase"/>
    <property type="match status" value="1"/>
</dbReference>
<dbReference type="InterPro" id="IPR007867">
    <property type="entry name" value="GMC_OxRtase_C"/>
</dbReference>
<dbReference type="InterPro" id="IPR000172">
    <property type="entry name" value="GMC_OxRdtase_N"/>
</dbReference>
<dbReference type="SUPFAM" id="SSF51905">
    <property type="entry name" value="FAD/NAD(P)-binding domain"/>
    <property type="match status" value="1"/>
</dbReference>
<keyword evidence="3 4" id="KW-0274">FAD</keyword>
<dbReference type="InterPro" id="IPR036188">
    <property type="entry name" value="FAD/NAD-bd_sf"/>
</dbReference>
<proteinExistence type="inferred from homology"/>
<evidence type="ECO:0000256" key="4">
    <source>
        <dbReference type="RuleBase" id="RU003968"/>
    </source>
</evidence>
<feature type="active site" description="Proton acceptor" evidence="2">
    <location>
        <position position="553"/>
    </location>
</feature>